<accession>A0A3N4M1C1</accession>
<dbReference type="InParanoid" id="A0A3N4M1C1"/>
<evidence type="ECO:0000313" key="2">
    <source>
        <dbReference type="EMBL" id="RPB28963.1"/>
    </source>
</evidence>
<sequence length="340" mass="37894">MFSRGRSGCCWFAGLCGGRRRRQQWQQTSERDVNSPFKPKTARFYGVQPLFTQPIPGPAPRQMLTLSECGTDTAERNKEISTWQFEPTYASSDSGKGTPRLQFFGGKKLERLLGESLKTIPEDGRFESEDGYWSWPRTYLLSISSPATTSHGPSTEAEEFELVVQGTSELSAVGSEDWESNTDSTYGRPHTSYTNALGQASYTATPRLDDPYTSSHEAIQNFLAAMQGRQSVDCSSMASEYTDCASWVFRPLQPAPKTYQTQGFYDSQSGSEGLGRSNSTNSRTEISEISTDLALSSGPNSEYGEKRIVLRRMHSSSTFRSRFGNRRGDRNSKPLGNWNI</sequence>
<evidence type="ECO:0000256" key="1">
    <source>
        <dbReference type="SAM" id="MobiDB-lite"/>
    </source>
</evidence>
<organism evidence="2 3">
    <name type="scientific">Terfezia boudieri ATCC MYA-4762</name>
    <dbReference type="NCBI Taxonomy" id="1051890"/>
    <lineage>
        <taxon>Eukaryota</taxon>
        <taxon>Fungi</taxon>
        <taxon>Dikarya</taxon>
        <taxon>Ascomycota</taxon>
        <taxon>Pezizomycotina</taxon>
        <taxon>Pezizomycetes</taxon>
        <taxon>Pezizales</taxon>
        <taxon>Pezizaceae</taxon>
        <taxon>Terfezia</taxon>
    </lineage>
</organism>
<feature type="region of interest" description="Disordered" evidence="1">
    <location>
        <begin position="259"/>
        <end position="285"/>
    </location>
</feature>
<feature type="compositionally biased region" description="Polar residues" evidence="1">
    <location>
        <begin position="181"/>
        <end position="192"/>
    </location>
</feature>
<evidence type="ECO:0000313" key="3">
    <source>
        <dbReference type="Proteomes" id="UP000267821"/>
    </source>
</evidence>
<keyword evidence="3" id="KW-1185">Reference proteome</keyword>
<feature type="region of interest" description="Disordered" evidence="1">
    <location>
        <begin position="173"/>
        <end position="192"/>
    </location>
</feature>
<gene>
    <name evidence="2" type="ORF">L211DRAFT_250863</name>
</gene>
<name>A0A3N4M1C1_9PEZI</name>
<dbReference type="AlphaFoldDB" id="A0A3N4M1C1"/>
<protein>
    <submittedName>
        <fullName evidence="2">Uncharacterized protein</fullName>
    </submittedName>
</protein>
<proteinExistence type="predicted"/>
<feature type="region of interest" description="Disordered" evidence="1">
    <location>
        <begin position="319"/>
        <end position="340"/>
    </location>
</feature>
<dbReference type="Proteomes" id="UP000267821">
    <property type="component" value="Unassembled WGS sequence"/>
</dbReference>
<reference evidence="2 3" key="1">
    <citation type="journal article" date="2018" name="Nat. Ecol. Evol.">
        <title>Pezizomycetes genomes reveal the molecular basis of ectomycorrhizal truffle lifestyle.</title>
        <authorList>
            <person name="Murat C."/>
            <person name="Payen T."/>
            <person name="Noel B."/>
            <person name="Kuo A."/>
            <person name="Morin E."/>
            <person name="Chen J."/>
            <person name="Kohler A."/>
            <person name="Krizsan K."/>
            <person name="Balestrini R."/>
            <person name="Da Silva C."/>
            <person name="Montanini B."/>
            <person name="Hainaut M."/>
            <person name="Levati E."/>
            <person name="Barry K.W."/>
            <person name="Belfiori B."/>
            <person name="Cichocki N."/>
            <person name="Clum A."/>
            <person name="Dockter R.B."/>
            <person name="Fauchery L."/>
            <person name="Guy J."/>
            <person name="Iotti M."/>
            <person name="Le Tacon F."/>
            <person name="Lindquist E.A."/>
            <person name="Lipzen A."/>
            <person name="Malagnac F."/>
            <person name="Mello A."/>
            <person name="Molinier V."/>
            <person name="Miyauchi S."/>
            <person name="Poulain J."/>
            <person name="Riccioni C."/>
            <person name="Rubini A."/>
            <person name="Sitrit Y."/>
            <person name="Splivallo R."/>
            <person name="Traeger S."/>
            <person name="Wang M."/>
            <person name="Zifcakova L."/>
            <person name="Wipf D."/>
            <person name="Zambonelli A."/>
            <person name="Paolocci F."/>
            <person name="Nowrousian M."/>
            <person name="Ottonello S."/>
            <person name="Baldrian P."/>
            <person name="Spatafora J.W."/>
            <person name="Henrissat B."/>
            <person name="Nagy L.G."/>
            <person name="Aury J.M."/>
            <person name="Wincker P."/>
            <person name="Grigoriev I.V."/>
            <person name="Bonfante P."/>
            <person name="Martin F.M."/>
        </authorList>
    </citation>
    <scope>NUCLEOTIDE SEQUENCE [LARGE SCALE GENOMIC DNA]</scope>
    <source>
        <strain evidence="2 3">ATCC MYA-4762</strain>
    </source>
</reference>
<dbReference type="EMBL" id="ML121528">
    <property type="protein sequence ID" value="RPB28963.1"/>
    <property type="molecule type" value="Genomic_DNA"/>
</dbReference>
<dbReference type="OrthoDB" id="5402302at2759"/>